<sequence>MSVRFEGWSASWSGLESKAARGLAIPDDDFGRLRGNHVFAYAGPSCFYSKQCIGDALLYFDPAAENGRTGSTTPFDSGSLEDPSPKLMPWAQQSIEARWTFLERQMIPLAGWREHFATWLSRAYDAPDRYLETASDRCAAGEPDRLDPPELLEHNGSRGREKYGPNECGDRRAWTWEVRIAWRLPFEHVRALHVPFDALQQALEVAEKLRWSTGETPTIETLAPEVAAHSQTLYEDSGRVLRELVKDE</sequence>
<dbReference type="AlphaFoldDB" id="A0A4U1JDK0"/>
<evidence type="ECO:0000313" key="3">
    <source>
        <dbReference type="Proteomes" id="UP000309215"/>
    </source>
</evidence>
<gene>
    <name evidence="2" type="ORF">E8A74_17870</name>
</gene>
<dbReference type="Proteomes" id="UP000309215">
    <property type="component" value="Unassembled WGS sequence"/>
</dbReference>
<evidence type="ECO:0000313" key="2">
    <source>
        <dbReference type="EMBL" id="TKD07321.1"/>
    </source>
</evidence>
<reference evidence="2 3" key="1">
    <citation type="submission" date="2019-04" db="EMBL/GenBank/DDBJ databases">
        <authorList>
            <person name="Li Y."/>
            <person name="Wang J."/>
        </authorList>
    </citation>
    <scope>NUCLEOTIDE SEQUENCE [LARGE SCALE GENOMIC DNA]</scope>
    <source>
        <strain evidence="2 3">DSM 14668</strain>
    </source>
</reference>
<comment type="caution">
    <text evidence="2">The sequence shown here is derived from an EMBL/GenBank/DDBJ whole genome shotgun (WGS) entry which is preliminary data.</text>
</comment>
<dbReference type="RefSeq" id="WP_136930236.1">
    <property type="nucleotide sequence ID" value="NZ_SSMQ01000017.1"/>
</dbReference>
<accession>A0A4U1JDK0</accession>
<dbReference type="EMBL" id="SSMQ01000017">
    <property type="protein sequence ID" value="TKD07321.1"/>
    <property type="molecule type" value="Genomic_DNA"/>
</dbReference>
<organism evidence="2 3">
    <name type="scientific">Polyangium fumosum</name>
    <dbReference type="NCBI Taxonomy" id="889272"/>
    <lineage>
        <taxon>Bacteria</taxon>
        <taxon>Pseudomonadati</taxon>
        <taxon>Myxococcota</taxon>
        <taxon>Polyangia</taxon>
        <taxon>Polyangiales</taxon>
        <taxon>Polyangiaceae</taxon>
        <taxon>Polyangium</taxon>
    </lineage>
</organism>
<feature type="region of interest" description="Disordered" evidence="1">
    <location>
        <begin position="140"/>
        <end position="165"/>
    </location>
</feature>
<name>A0A4U1JDK0_9BACT</name>
<feature type="compositionally biased region" description="Basic and acidic residues" evidence="1">
    <location>
        <begin position="142"/>
        <end position="165"/>
    </location>
</feature>
<evidence type="ECO:0000256" key="1">
    <source>
        <dbReference type="SAM" id="MobiDB-lite"/>
    </source>
</evidence>
<proteinExistence type="predicted"/>
<protein>
    <submittedName>
        <fullName evidence="2">Uncharacterized protein</fullName>
    </submittedName>
</protein>
<keyword evidence="3" id="KW-1185">Reference proteome</keyword>